<evidence type="ECO:0000313" key="3">
    <source>
        <dbReference type="Proteomes" id="UP000320421"/>
    </source>
</evidence>
<dbReference type="Proteomes" id="UP000320421">
    <property type="component" value="Chromosome"/>
</dbReference>
<protein>
    <recommendedName>
        <fullName evidence="4">Carboxypeptidase regulatory-like domain-containing protein</fullName>
    </recommendedName>
</protein>
<proteinExistence type="predicted"/>
<sequence>MYQETKLTLQAAQPRRVLTLLFLTVPLVCLGCSRGGDDIKLAPVSGVVTMDGKPLTNAVVIFSPQKGNPSSGRTDSSGNYTLTYRDQLKGAVPGPHSITIITAPPESPRQSEDSGVAEVIPVDTFASSDQGVPKLKLPKDTFKKDPIPERYNSKSELKKEVVEGKNKFDFELQSK</sequence>
<dbReference type="EMBL" id="CP036266">
    <property type="protein sequence ID" value="QDT19927.1"/>
    <property type="molecule type" value="Genomic_DNA"/>
</dbReference>
<name>A0A517PKL9_9PLAN</name>
<keyword evidence="3" id="KW-1185">Reference proteome</keyword>
<dbReference type="AlphaFoldDB" id="A0A517PKL9"/>
<accession>A0A517PKL9</accession>
<feature type="region of interest" description="Disordered" evidence="1">
    <location>
        <begin position="130"/>
        <end position="158"/>
    </location>
</feature>
<organism evidence="2 3">
    <name type="scientific">Gimesia chilikensis</name>
    <dbReference type="NCBI Taxonomy" id="2605989"/>
    <lineage>
        <taxon>Bacteria</taxon>
        <taxon>Pseudomonadati</taxon>
        <taxon>Planctomycetota</taxon>
        <taxon>Planctomycetia</taxon>
        <taxon>Planctomycetales</taxon>
        <taxon>Planctomycetaceae</taxon>
        <taxon>Gimesia</taxon>
    </lineage>
</organism>
<feature type="compositionally biased region" description="Basic and acidic residues" evidence="1">
    <location>
        <begin position="137"/>
        <end position="158"/>
    </location>
</feature>
<dbReference type="RefSeq" id="WP_145181986.1">
    <property type="nucleotide sequence ID" value="NZ_CP036266.1"/>
</dbReference>
<evidence type="ECO:0008006" key="4">
    <source>
        <dbReference type="Google" id="ProtNLM"/>
    </source>
</evidence>
<evidence type="ECO:0000256" key="1">
    <source>
        <dbReference type="SAM" id="MobiDB-lite"/>
    </source>
</evidence>
<gene>
    <name evidence="2" type="ORF">HG66A1_16960</name>
</gene>
<dbReference type="OrthoDB" id="286727at2"/>
<evidence type="ECO:0000313" key="2">
    <source>
        <dbReference type="EMBL" id="QDT19927.1"/>
    </source>
</evidence>
<reference evidence="2 3" key="1">
    <citation type="submission" date="2019-02" db="EMBL/GenBank/DDBJ databases">
        <title>Deep-cultivation of Planctomycetes and their phenomic and genomic characterization uncovers novel biology.</title>
        <authorList>
            <person name="Wiegand S."/>
            <person name="Jogler M."/>
            <person name="Boedeker C."/>
            <person name="Pinto D."/>
            <person name="Vollmers J."/>
            <person name="Rivas-Marin E."/>
            <person name="Kohn T."/>
            <person name="Peeters S.H."/>
            <person name="Heuer A."/>
            <person name="Rast P."/>
            <person name="Oberbeckmann S."/>
            <person name="Bunk B."/>
            <person name="Jeske O."/>
            <person name="Meyerdierks A."/>
            <person name="Storesund J.E."/>
            <person name="Kallscheuer N."/>
            <person name="Luecker S."/>
            <person name="Lage O.M."/>
            <person name="Pohl T."/>
            <person name="Merkel B.J."/>
            <person name="Hornburger P."/>
            <person name="Mueller R.-W."/>
            <person name="Bruemmer F."/>
            <person name="Labrenz M."/>
            <person name="Spormann A.M."/>
            <person name="Op den Camp H."/>
            <person name="Overmann J."/>
            <person name="Amann R."/>
            <person name="Jetten M.S.M."/>
            <person name="Mascher T."/>
            <person name="Medema M.H."/>
            <person name="Devos D.P."/>
            <person name="Kaster A.-K."/>
            <person name="Ovreas L."/>
            <person name="Rohde M."/>
            <person name="Galperin M.Y."/>
            <person name="Jogler C."/>
        </authorList>
    </citation>
    <scope>NUCLEOTIDE SEQUENCE [LARGE SCALE GENOMIC DNA]</scope>
    <source>
        <strain evidence="2 3">HG66A1</strain>
    </source>
</reference>